<keyword evidence="5" id="KW-1185">Reference proteome</keyword>
<evidence type="ECO:0000313" key="6">
    <source>
        <dbReference type="Proteomes" id="UP001207588"/>
    </source>
</evidence>
<comment type="caution">
    <text evidence="3">The sequence shown here is derived from an EMBL/GenBank/DDBJ whole genome shotgun (WGS) entry which is preliminary data.</text>
</comment>
<dbReference type="Gene3D" id="3.90.79.10">
    <property type="entry name" value="Nucleoside Triphosphate Pyrophosphohydrolase"/>
    <property type="match status" value="1"/>
</dbReference>
<dbReference type="RefSeq" id="WP_083071411.1">
    <property type="nucleotide sequence ID" value="NZ_JACKTG010000074.1"/>
</dbReference>
<dbReference type="SUPFAM" id="SSF55811">
    <property type="entry name" value="Nudix"/>
    <property type="match status" value="1"/>
</dbReference>
<organism evidence="3 6">
    <name type="scientific">Mycobacterium bouchedurhonense</name>
    <dbReference type="NCBI Taxonomy" id="701041"/>
    <lineage>
        <taxon>Bacteria</taxon>
        <taxon>Bacillati</taxon>
        <taxon>Actinomycetota</taxon>
        <taxon>Actinomycetes</taxon>
        <taxon>Mycobacteriales</taxon>
        <taxon>Mycobacteriaceae</taxon>
        <taxon>Mycobacterium</taxon>
        <taxon>Mycobacterium avium complex (MAC)</taxon>
    </lineage>
</organism>
<reference evidence="3" key="2">
    <citation type="submission" date="2020-07" db="EMBL/GenBank/DDBJ databases">
        <authorList>
            <person name="Pettersson B.M.F."/>
            <person name="Behra P.R.K."/>
            <person name="Ramesh M."/>
            <person name="Das S."/>
            <person name="Dasgupta S."/>
            <person name="Kirsebom L.A."/>
        </authorList>
    </citation>
    <scope>NUCLEOTIDE SEQUENCE</scope>
    <source>
        <strain evidence="3">DSM 45439</strain>
    </source>
</reference>
<proteinExistence type="inferred from homology"/>
<dbReference type="Proteomes" id="UP001207588">
    <property type="component" value="Unassembled WGS sequence"/>
</dbReference>
<dbReference type="Pfam" id="PF00293">
    <property type="entry name" value="NUDIX"/>
    <property type="match status" value="1"/>
</dbReference>
<sequence>MTSLRETNLAYKDGEHSIHGTWLSVDVVALTEDVDTVRVALITRKTQPHRGATTLPGGLLAAWNQETVEQAARRIIREKAGVEAVGGVAVLDVVSDPGRDERGHTVSIVVGVRIPAGTPGTVPIDDLPNDMPFGHSAMVRTALDKISTGLFTDPALTYALLGEATTFTDVMALARGCDPSASESTIGSRLRRCGMYEVDPDHSRKRETGPGRPALVFTKSKTKTRRAARATARA</sequence>
<evidence type="ECO:0000313" key="5">
    <source>
        <dbReference type="Proteomes" id="UP000192293"/>
    </source>
</evidence>
<gene>
    <name evidence="4" type="ORF">BST19_19685</name>
    <name evidence="3" type="ORF">H7I91_21860</name>
</gene>
<accession>A0AAW5S8J6</accession>
<dbReference type="CDD" id="cd18873">
    <property type="entry name" value="NUDIX_NadM_like"/>
    <property type="match status" value="1"/>
</dbReference>
<reference evidence="4 5" key="1">
    <citation type="submission" date="2017-02" db="EMBL/GenBank/DDBJ databases">
        <title>The new phylogeny of genus Mycobacterium.</title>
        <authorList>
            <person name="Tortoli E."/>
            <person name="Trovato A."/>
            <person name="Cirillo D.M."/>
        </authorList>
    </citation>
    <scope>NUCLEOTIDE SEQUENCE [LARGE SCALE GENOMIC DNA]</scope>
    <source>
        <strain evidence="4 5">DSM 45439</strain>
    </source>
</reference>
<comment type="similarity">
    <text evidence="1">Belongs to the Nudix hydrolase family.</text>
</comment>
<dbReference type="InterPro" id="IPR015797">
    <property type="entry name" value="NUDIX_hydrolase-like_dom_sf"/>
</dbReference>
<dbReference type="EMBL" id="JACKTG010000074">
    <property type="protein sequence ID" value="MCV6991885.1"/>
    <property type="molecule type" value="Genomic_DNA"/>
</dbReference>
<evidence type="ECO:0000313" key="3">
    <source>
        <dbReference type="EMBL" id="MCV6991885.1"/>
    </source>
</evidence>
<dbReference type="Proteomes" id="UP000192293">
    <property type="component" value="Unassembled WGS sequence"/>
</dbReference>
<dbReference type="PANTHER" id="PTHR43736">
    <property type="entry name" value="ADP-RIBOSE PYROPHOSPHATASE"/>
    <property type="match status" value="1"/>
</dbReference>
<dbReference type="EMBL" id="MVHL01000036">
    <property type="protein sequence ID" value="ORA45727.1"/>
    <property type="molecule type" value="Genomic_DNA"/>
</dbReference>
<keyword evidence="3" id="KW-0378">Hydrolase</keyword>
<dbReference type="PANTHER" id="PTHR43736:SF1">
    <property type="entry name" value="DIHYDRONEOPTERIN TRIPHOSPHATE DIPHOSPHATASE"/>
    <property type="match status" value="1"/>
</dbReference>
<dbReference type="AlphaFoldDB" id="A0AAW5S8J6"/>
<evidence type="ECO:0000256" key="1">
    <source>
        <dbReference type="ARBA" id="ARBA00005582"/>
    </source>
</evidence>
<dbReference type="GO" id="GO:0016787">
    <property type="term" value="F:hydrolase activity"/>
    <property type="evidence" value="ECO:0007669"/>
    <property type="project" value="UniProtKB-KW"/>
</dbReference>
<protein>
    <submittedName>
        <fullName evidence="3">NUDIX hydrolase</fullName>
    </submittedName>
</protein>
<feature type="domain" description="Nudix hydrolase" evidence="2">
    <location>
        <begin position="24"/>
        <end position="110"/>
    </location>
</feature>
<evidence type="ECO:0000313" key="4">
    <source>
        <dbReference type="EMBL" id="ORA45727.1"/>
    </source>
</evidence>
<name>A0AAW5S8J6_MYCBC</name>
<evidence type="ECO:0000259" key="2">
    <source>
        <dbReference type="Pfam" id="PF00293"/>
    </source>
</evidence>
<dbReference type="InterPro" id="IPR000086">
    <property type="entry name" value="NUDIX_hydrolase_dom"/>
</dbReference>
<reference evidence="3" key="3">
    <citation type="journal article" date="2022" name="BMC Genomics">
        <title>Comparative genome analysis of mycobacteria focusing on tRNA and non-coding RNA.</title>
        <authorList>
            <person name="Behra P.R.K."/>
            <person name="Pettersson B.M.F."/>
            <person name="Ramesh M."/>
            <person name="Das S."/>
            <person name="Dasgupta S."/>
            <person name="Kirsebom L.A."/>
        </authorList>
    </citation>
    <scope>NUCLEOTIDE SEQUENCE</scope>
    <source>
        <strain evidence="3">DSM 45439</strain>
    </source>
</reference>